<keyword evidence="4" id="KW-0862">Zinc</keyword>
<dbReference type="PROSITE" id="PS51144">
    <property type="entry name" value="ALPHA_CA_2"/>
    <property type="match status" value="1"/>
</dbReference>
<dbReference type="GO" id="GO:0004089">
    <property type="term" value="F:carbonate dehydratase activity"/>
    <property type="evidence" value="ECO:0007669"/>
    <property type="project" value="UniProtKB-EC"/>
</dbReference>
<feature type="signal peptide" evidence="7">
    <location>
        <begin position="1"/>
        <end position="20"/>
    </location>
</feature>
<sequence length="290" mass="32529">MTFTAHLSIAFMLLSGIAQGVPLERKLAPKKGGGGEPAAAEWTYRRTSTNGQQPYGPSDWHKGYPDCGKKAQSPIDLAADLETVVKGSAYELKFYPNECKSDELLFQADERVWEILFGGCSDVPHVEFKGERYNLLQIHIHSPSEHMIGGSEHSAEIHWVHVKEGTEDQLLVVGVLFDTTDYGSNVEIEHLWDVLDIGETTTKEVFTTRIYDIMPSNPVFSHYMGSLTTPPCTEGVKWIVMSDPVTMSKMQLDEFRTSVALFDDSKVDEHGNTNRPGQSLNDRKIFFVHY</sequence>
<evidence type="ECO:0000256" key="3">
    <source>
        <dbReference type="ARBA" id="ARBA00022723"/>
    </source>
</evidence>
<evidence type="ECO:0000256" key="2">
    <source>
        <dbReference type="ARBA" id="ARBA00012925"/>
    </source>
</evidence>
<comment type="catalytic activity">
    <reaction evidence="6">
        <text>hydrogencarbonate + H(+) = CO2 + H2O</text>
        <dbReference type="Rhea" id="RHEA:10748"/>
        <dbReference type="ChEBI" id="CHEBI:15377"/>
        <dbReference type="ChEBI" id="CHEBI:15378"/>
        <dbReference type="ChEBI" id="CHEBI:16526"/>
        <dbReference type="ChEBI" id="CHEBI:17544"/>
        <dbReference type="EC" id="4.2.1.1"/>
    </reaction>
</comment>
<dbReference type="AlphaFoldDB" id="F6MHT6"/>
<dbReference type="Gene3D" id="3.10.200.10">
    <property type="entry name" value="Alpha carbonic anhydrase"/>
    <property type="match status" value="1"/>
</dbReference>
<accession>F6MHT6</accession>
<evidence type="ECO:0000256" key="5">
    <source>
        <dbReference type="ARBA" id="ARBA00023239"/>
    </source>
</evidence>
<keyword evidence="3" id="KW-0479">Metal-binding</keyword>
<dbReference type="InterPro" id="IPR023561">
    <property type="entry name" value="Carbonic_anhydrase_a-class"/>
</dbReference>
<dbReference type="Pfam" id="PF00194">
    <property type="entry name" value="Carb_anhydrase"/>
    <property type="match status" value="1"/>
</dbReference>
<dbReference type="SUPFAM" id="SSF51069">
    <property type="entry name" value="Carbonic anhydrase"/>
    <property type="match status" value="1"/>
</dbReference>
<dbReference type="InterPro" id="IPR041891">
    <property type="entry name" value="Alpha_CA_prokaryot-like"/>
</dbReference>
<dbReference type="PANTHER" id="PTHR18952">
    <property type="entry name" value="CARBONIC ANHYDRASE"/>
    <property type="match status" value="1"/>
</dbReference>
<organism evidence="9">
    <name type="scientific">Saccharina japonica</name>
    <name type="common">Sweet kelp</name>
    <name type="synonym">Laminaria japonica</name>
    <dbReference type="NCBI Taxonomy" id="88149"/>
    <lineage>
        <taxon>Eukaryota</taxon>
        <taxon>Sar</taxon>
        <taxon>Stramenopiles</taxon>
        <taxon>Ochrophyta</taxon>
        <taxon>PX clade</taxon>
        <taxon>Phaeophyceae</taxon>
        <taxon>Laminariales</taxon>
        <taxon>Laminariaceae</taxon>
        <taxon>Saccharina</taxon>
    </lineage>
</organism>
<dbReference type="SMART" id="SM01057">
    <property type="entry name" value="Carb_anhydrase"/>
    <property type="match status" value="1"/>
</dbReference>
<dbReference type="EC" id="4.2.1.1" evidence="2"/>
<dbReference type="GO" id="GO:0008270">
    <property type="term" value="F:zinc ion binding"/>
    <property type="evidence" value="ECO:0007669"/>
    <property type="project" value="InterPro"/>
</dbReference>
<dbReference type="SMR" id="F6MHT6"/>
<evidence type="ECO:0000256" key="1">
    <source>
        <dbReference type="ARBA" id="ARBA00010718"/>
    </source>
</evidence>
<feature type="domain" description="Alpha-carbonic anhydrase" evidence="8">
    <location>
        <begin position="40"/>
        <end position="289"/>
    </location>
</feature>
<dbReference type="PANTHER" id="PTHR18952:SF265">
    <property type="entry name" value="CARBONIC ANHYDRASE"/>
    <property type="match status" value="1"/>
</dbReference>
<feature type="chain" id="PRO_5003340044" description="carbonic anhydrase" evidence="7">
    <location>
        <begin position="21"/>
        <end position="290"/>
    </location>
</feature>
<evidence type="ECO:0000313" key="9">
    <source>
        <dbReference type="EMBL" id="AEF33616.1"/>
    </source>
</evidence>
<protein>
    <recommendedName>
        <fullName evidence="2">carbonic anhydrase</fullName>
        <ecNumber evidence="2">4.2.1.1</ecNumber>
    </recommendedName>
</protein>
<gene>
    <name evidence="9" type="primary">CA</name>
</gene>
<evidence type="ECO:0000256" key="7">
    <source>
        <dbReference type="SAM" id="SignalP"/>
    </source>
</evidence>
<keyword evidence="5" id="KW-0456">Lyase</keyword>
<evidence type="ECO:0000256" key="6">
    <source>
        <dbReference type="ARBA" id="ARBA00048348"/>
    </source>
</evidence>
<dbReference type="InterPro" id="IPR001148">
    <property type="entry name" value="CA_dom"/>
</dbReference>
<name>F6MHT6_SACJA</name>
<keyword evidence="7" id="KW-0732">Signal</keyword>
<proteinExistence type="evidence at transcript level"/>
<dbReference type="EMBL" id="JF827608">
    <property type="protein sequence ID" value="AEF33616.1"/>
    <property type="molecule type" value="mRNA"/>
</dbReference>
<evidence type="ECO:0000256" key="4">
    <source>
        <dbReference type="ARBA" id="ARBA00022833"/>
    </source>
</evidence>
<comment type="similarity">
    <text evidence="1">Belongs to the alpha-carbonic anhydrase family.</text>
</comment>
<dbReference type="InterPro" id="IPR036398">
    <property type="entry name" value="CA_dom_sf"/>
</dbReference>
<evidence type="ECO:0000259" key="8">
    <source>
        <dbReference type="PROSITE" id="PS51144"/>
    </source>
</evidence>
<reference evidence="9" key="1">
    <citation type="submission" date="2011-04" db="EMBL/GenBank/DDBJ databases">
        <title>Cloning and characterization of carbonic anhydrase gene (CA) from Laminaria japonica gametophytes.</title>
        <authorList>
            <person name="Yu Z."/>
            <person name="Bi Y.-H."/>
            <person name="Zhou Z.-G."/>
        </authorList>
    </citation>
    <scope>NUCLEOTIDE SEQUENCE</scope>
    <source>
        <tissue evidence="9">Gametophyte</tissue>
    </source>
</reference>
<dbReference type="CDD" id="cd03124">
    <property type="entry name" value="alpha_CA_prokaryotic_like"/>
    <property type="match status" value="1"/>
</dbReference>